<comment type="caution">
    <text evidence="1">The sequence shown here is derived from an EMBL/GenBank/DDBJ whole genome shotgun (WGS) entry which is preliminary data.</text>
</comment>
<evidence type="ECO:0000313" key="1">
    <source>
        <dbReference type="EMBL" id="PFG50999.1"/>
    </source>
</evidence>
<gene>
    <name evidence="1" type="ORF">ATK36_6265</name>
</gene>
<keyword evidence="2" id="KW-1185">Reference proteome</keyword>
<accession>A0A2A9FKM1</accession>
<protein>
    <submittedName>
        <fullName evidence="1">Uncharacterized protein</fullName>
    </submittedName>
</protein>
<organism evidence="1 2">
    <name type="scientific">Amycolatopsis sulphurea</name>
    <dbReference type="NCBI Taxonomy" id="76022"/>
    <lineage>
        <taxon>Bacteria</taxon>
        <taxon>Bacillati</taxon>
        <taxon>Actinomycetota</taxon>
        <taxon>Actinomycetes</taxon>
        <taxon>Pseudonocardiales</taxon>
        <taxon>Pseudonocardiaceae</taxon>
        <taxon>Amycolatopsis</taxon>
    </lineage>
</organism>
<sequence>MTGHFAAELRRGLTDAHAATVTAMAAGHPYEAYLHRARLAELLELAERHEVDAGDLLLPEVRTALAEDRAALEQ</sequence>
<name>A0A2A9FKM1_9PSEU</name>
<evidence type="ECO:0000313" key="2">
    <source>
        <dbReference type="Proteomes" id="UP000243542"/>
    </source>
</evidence>
<dbReference type="AlphaFoldDB" id="A0A2A9FKM1"/>
<dbReference type="RefSeq" id="WP_098514618.1">
    <property type="nucleotide sequence ID" value="NZ_JBIAKZ010000054.1"/>
</dbReference>
<reference evidence="1 2" key="1">
    <citation type="submission" date="2017-10" db="EMBL/GenBank/DDBJ databases">
        <title>Sequencing the genomes of 1000 actinobacteria strains.</title>
        <authorList>
            <person name="Klenk H.-P."/>
        </authorList>
    </citation>
    <scope>NUCLEOTIDE SEQUENCE [LARGE SCALE GENOMIC DNA]</scope>
    <source>
        <strain evidence="1 2">DSM 46092</strain>
    </source>
</reference>
<dbReference type="Proteomes" id="UP000243542">
    <property type="component" value="Unassembled WGS sequence"/>
</dbReference>
<dbReference type="EMBL" id="PDJK01000002">
    <property type="protein sequence ID" value="PFG50999.1"/>
    <property type="molecule type" value="Genomic_DNA"/>
</dbReference>
<proteinExistence type="predicted"/>